<dbReference type="PANTHER" id="PTHR35895">
    <property type="entry name" value="CHROMOSOME 16, WHOLE GENOME SHOTGUN SEQUENCE"/>
    <property type="match status" value="1"/>
</dbReference>
<dbReference type="AlphaFoldDB" id="K1X474"/>
<dbReference type="Pfam" id="PF12505">
    <property type="entry name" value="DUF3712"/>
    <property type="match status" value="1"/>
</dbReference>
<keyword evidence="2" id="KW-1185">Reference proteome</keyword>
<dbReference type="PANTHER" id="PTHR35895:SF1">
    <property type="entry name" value="LIPID-BINDING SERUM GLYCOPROTEIN C-TERMINAL DOMAIN-CONTAINING PROTEIN"/>
    <property type="match status" value="1"/>
</dbReference>
<organism evidence="1 2">
    <name type="scientific">Marssonina brunnea f. sp. multigermtubi (strain MB_m1)</name>
    <name type="common">Marssonina leaf spot fungus</name>
    <dbReference type="NCBI Taxonomy" id="1072389"/>
    <lineage>
        <taxon>Eukaryota</taxon>
        <taxon>Fungi</taxon>
        <taxon>Dikarya</taxon>
        <taxon>Ascomycota</taxon>
        <taxon>Pezizomycotina</taxon>
        <taxon>Leotiomycetes</taxon>
        <taxon>Helotiales</taxon>
        <taxon>Drepanopezizaceae</taxon>
        <taxon>Drepanopeziza</taxon>
    </lineage>
</organism>
<dbReference type="GeneID" id="18757893"/>
<dbReference type="InParanoid" id="K1X474"/>
<dbReference type="RefSeq" id="XP_007289847.1">
    <property type="nucleotide sequence ID" value="XM_007289785.1"/>
</dbReference>
<sequence>MNAITSAIMSNSKLNVTLIKITDATPDSFVMSIEAEVTGTGPVGATIAEMTVELVGPGGAFGKLDLPVIKTSSSGAKVIISSQHIKISDKAAFKAFVTAILRDESLVLKLQNGKAQVKAMGMKAEIDYNKDCPLKGMNGPKTSISKTVVEGGSFKNTLVVENPSPLELDLGTIQQELRNQDGSVIATQSGKAYLSRGQSTYDVEGKPSGKAAGASATLVATGVAENNWHNETIQAFQVPVTLPAELVTICA</sequence>
<dbReference type="eggNOG" id="ENOG502T4JZ">
    <property type="taxonomic scope" value="Eukaryota"/>
</dbReference>
<dbReference type="Proteomes" id="UP000006753">
    <property type="component" value="Unassembled WGS sequence"/>
</dbReference>
<protein>
    <submittedName>
        <fullName evidence="1">Uncharacterized protein</fullName>
    </submittedName>
</protein>
<evidence type="ECO:0000313" key="2">
    <source>
        <dbReference type="Proteomes" id="UP000006753"/>
    </source>
</evidence>
<evidence type="ECO:0000313" key="1">
    <source>
        <dbReference type="EMBL" id="EKD20006.1"/>
    </source>
</evidence>
<reference evidence="1 2" key="1">
    <citation type="journal article" date="2012" name="BMC Genomics">
        <title>Sequencing the genome of Marssonina brunnea reveals fungus-poplar co-evolution.</title>
        <authorList>
            <person name="Zhu S."/>
            <person name="Cao Y.-Z."/>
            <person name="Jiang C."/>
            <person name="Tan B.-Y."/>
            <person name="Wang Z."/>
            <person name="Feng S."/>
            <person name="Zhang L."/>
            <person name="Su X.-H."/>
            <person name="Brejova B."/>
            <person name="Vinar T."/>
            <person name="Xu M."/>
            <person name="Wang M.-X."/>
            <person name="Zhang S.-G."/>
            <person name="Huang M.-R."/>
            <person name="Wu R."/>
            <person name="Zhou Y."/>
        </authorList>
    </citation>
    <scope>NUCLEOTIDE SEQUENCE [LARGE SCALE GENOMIC DNA]</scope>
    <source>
        <strain evidence="1 2">MB_m1</strain>
    </source>
</reference>
<dbReference type="EMBL" id="JH921430">
    <property type="protein sequence ID" value="EKD20006.1"/>
    <property type="molecule type" value="Genomic_DNA"/>
</dbReference>
<dbReference type="GO" id="GO:0000329">
    <property type="term" value="C:fungal-type vacuole membrane"/>
    <property type="evidence" value="ECO:0007669"/>
    <property type="project" value="InterPro"/>
</dbReference>
<name>K1X474_MARBU</name>
<dbReference type="KEGG" id="mbe:MBM_01958"/>
<proteinExistence type="predicted"/>
<accession>K1X474</accession>
<dbReference type="OrthoDB" id="10039566at2759"/>
<gene>
    <name evidence="1" type="ORF">MBM_01958</name>
</gene>
<dbReference type="OMA" id="CTIRALR"/>
<dbReference type="InterPro" id="IPR022185">
    <property type="entry name" value="DUF3712"/>
</dbReference>
<dbReference type="HOGENOM" id="CLU_070617_0_0_1"/>
<dbReference type="InterPro" id="IPR046368">
    <property type="entry name" value="Tag1"/>
</dbReference>